<comment type="caution">
    <text evidence="1">The sequence shown here is derived from an EMBL/GenBank/DDBJ whole genome shotgun (WGS) entry which is preliminary data.</text>
</comment>
<protein>
    <submittedName>
        <fullName evidence="1">Uncharacterized protein</fullName>
    </submittedName>
</protein>
<dbReference type="AlphaFoldDB" id="A0A8H3L514"/>
<reference evidence="1" key="1">
    <citation type="submission" date="2019-10" db="EMBL/GenBank/DDBJ databases">
        <title>Conservation and host-specific expression of non-tandemly repeated heterogenous ribosome RNA gene in arbuscular mycorrhizal fungi.</title>
        <authorList>
            <person name="Maeda T."/>
            <person name="Kobayashi Y."/>
            <person name="Nakagawa T."/>
            <person name="Ezawa T."/>
            <person name="Yamaguchi K."/>
            <person name="Bino T."/>
            <person name="Nishimoto Y."/>
            <person name="Shigenobu S."/>
            <person name="Kawaguchi M."/>
        </authorList>
    </citation>
    <scope>NUCLEOTIDE SEQUENCE</scope>
    <source>
        <strain evidence="1">HR1</strain>
    </source>
</reference>
<accession>A0A8H3L514</accession>
<name>A0A8H3L514_9GLOM</name>
<gene>
    <name evidence="1" type="ORF">RCL2_000885900</name>
</gene>
<evidence type="ECO:0000313" key="2">
    <source>
        <dbReference type="Proteomes" id="UP000615446"/>
    </source>
</evidence>
<organism evidence="1 2">
    <name type="scientific">Rhizophagus clarus</name>
    <dbReference type="NCBI Taxonomy" id="94130"/>
    <lineage>
        <taxon>Eukaryota</taxon>
        <taxon>Fungi</taxon>
        <taxon>Fungi incertae sedis</taxon>
        <taxon>Mucoromycota</taxon>
        <taxon>Glomeromycotina</taxon>
        <taxon>Glomeromycetes</taxon>
        <taxon>Glomerales</taxon>
        <taxon>Glomeraceae</taxon>
        <taxon>Rhizophagus</taxon>
    </lineage>
</organism>
<evidence type="ECO:0000313" key="1">
    <source>
        <dbReference type="EMBL" id="GES81612.1"/>
    </source>
</evidence>
<sequence>MKCKDILDAKFVRKGMGMKFNDIHYQDVEIMRCRVVINLLGRNFLAYCISSEIVSFTRFNQTTTVQGIVQWFCNGVRNHQIKKIDSEIGRHIIASFPGDEYSRFES</sequence>
<dbReference type="EMBL" id="BLAL01000058">
    <property type="protein sequence ID" value="GES81612.1"/>
    <property type="molecule type" value="Genomic_DNA"/>
</dbReference>
<proteinExistence type="predicted"/>
<dbReference type="Proteomes" id="UP000615446">
    <property type="component" value="Unassembled WGS sequence"/>
</dbReference>